<dbReference type="PANTHER" id="PTHR45615">
    <property type="entry name" value="MYOSIN HEAVY CHAIN, NON-MUSCLE"/>
    <property type="match status" value="1"/>
</dbReference>
<evidence type="ECO:0000256" key="1">
    <source>
        <dbReference type="SAM" id="Coils"/>
    </source>
</evidence>
<evidence type="ECO:0000256" key="2">
    <source>
        <dbReference type="SAM" id="MobiDB-lite"/>
    </source>
</evidence>
<feature type="coiled-coil region" evidence="1">
    <location>
        <begin position="555"/>
        <end position="642"/>
    </location>
</feature>
<proteinExistence type="predicted"/>
<reference evidence="3" key="1">
    <citation type="submission" date="2022-03" db="EMBL/GenBank/DDBJ databases">
        <authorList>
            <person name="Martin H S."/>
        </authorList>
    </citation>
    <scope>NUCLEOTIDE SEQUENCE</scope>
</reference>
<dbReference type="PANTHER" id="PTHR45615:SF80">
    <property type="entry name" value="GRIP DOMAIN-CONTAINING PROTEIN"/>
    <property type="match status" value="1"/>
</dbReference>
<feature type="compositionally biased region" description="Basic and acidic residues" evidence="2">
    <location>
        <begin position="149"/>
        <end position="158"/>
    </location>
</feature>
<feature type="compositionally biased region" description="Low complexity" evidence="2">
    <location>
        <begin position="57"/>
        <end position="69"/>
    </location>
</feature>
<dbReference type="EMBL" id="OW152815">
    <property type="protein sequence ID" value="CAH2063440.1"/>
    <property type="molecule type" value="Genomic_DNA"/>
</dbReference>
<feature type="compositionally biased region" description="Low complexity" evidence="2">
    <location>
        <begin position="193"/>
        <end position="213"/>
    </location>
</feature>
<dbReference type="Proteomes" id="UP000837857">
    <property type="component" value="Chromosome 3"/>
</dbReference>
<accession>A0ABN8IQ27</accession>
<feature type="coiled-coil region" evidence="1">
    <location>
        <begin position="818"/>
        <end position="908"/>
    </location>
</feature>
<feature type="compositionally biased region" description="Low complexity" evidence="2">
    <location>
        <begin position="127"/>
        <end position="140"/>
    </location>
</feature>
<feature type="region of interest" description="Disordered" evidence="2">
    <location>
        <begin position="120"/>
        <end position="216"/>
    </location>
</feature>
<keyword evidence="4" id="KW-1185">Reference proteome</keyword>
<sequence length="930" mass="106366">MCLVVRHVQLPYRSDGSAPRLAPRGTTSSLARTARNATNRNSTSTTSQKPPSRNTTPSKPKSAPKSSVPQNELAVDDKIIKICSEIDVIKVKSLENVENDEEHTVAALAMADSVDVCPNDTAECDTEVPPVDGEPVDVQENGSETAKSTNDDENRNQIDGDLTQIPENEKVEVGHSSIVSRPQTPKSGLSNLSRSSPRVQSRPVTPVKPTRPVTTHRHQLIIHSYPKQVTDRRTFTAIFCAKQKEFHRMKKELDLKQKTILETFNILKSLHDRMLKEGKTGEGEVLYQRELVMFNVADWAGEEVAQLCRSSHHSSEGAGELINTFTPIDEEFLSKWEIKVLNIPNSFGDLCIQAFTTRQEVVDWVKVIVENEDAVNDEDLSRITIYNEEGVQLCDILRELKTQADESLREVTQLLKQTCQERSILITVAESLVKELAHLRKDIALHTAATMELSSINAVDTETTKALEDTRRELEEERAAKAALKDKLSTTESQLRQTRLRVNKMDRQLREAEASISSLTGTVKSLEDQSRQKEVQLEARARKLKESLKTGEITNNHIIQERDALQNELTQLKGQLEKTMIENKATVQDLNNQLRDLKTALEAERTKKQEEITMRNMFEESYRESLNTIEELKAQIEELDRKKQNPDLPTEREVELRAEIIATKETLRLTEEEIIACKREKVRFLETLTKIAETDNKMGMHQKLATELLNKEEIMSKMQTQIRELTKSIKLNEQKVIQYEQYVRDMQMYNQASGNCLESSDGATFQELQQEIMHLRMGLLEAVHRNEELTEILMQRDQQLEQQNKTSRAQAKVREELINMLKNKETEQSRELSMLQQDLANRMKIVEEVNKQIAAKAEEIQELFSTLENKQQQIHRLEKIVIALEEQQRRAQAQRTRHEEKIAALEHELAAGGNRRERRGKEEPNMHIIS</sequence>
<feature type="region of interest" description="Disordered" evidence="2">
    <location>
        <begin position="14"/>
        <end position="71"/>
    </location>
</feature>
<gene>
    <name evidence="3" type="ORF">IPOD504_LOCUS12523</name>
</gene>
<feature type="compositionally biased region" description="Polar residues" evidence="2">
    <location>
        <begin position="177"/>
        <end position="192"/>
    </location>
</feature>
<evidence type="ECO:0000313" key="4">
    <source>
        <dbReference type="Proteomes" id="UP000837857"/>
    </source>
</evidence>
<feature type="compositionally biased region" description="Low complexity" evidence="2">
    <location>
        <begin position="31"/>
        <end position="47"/>
    </location>
</feature>
<evidence type="ECO:0000313" key="3">
    <source>
        <dbReference type="EMBL" id="CAH2063440.1"/>
    </source>
</evidence>
<organism evidence="3 4">
    <name type="scientific">Iphiclides podalirius</name>
    <name type="common">scarce swallowtail</name>
    <dbReference type="NCBI Taxonomy" id="110791"/>
    <lineage>
        <taxon>Eukaryota</taxon>
        <taxon>Metazoa</taxon>
        <taxon>Ecdysozoa</taxon>
        <taxon>Arthropoda</taxon>
        <taxon>Hexapoda</taxon>
        <taxon>Insecta</taxon>
        <taxon>Pterygota</taxon>
        <taxon>Neoptera</taxon>
        <taxon>Endopterygota</taxon>
        <taxon>Lepidoptera</taxon>
        <taxon>Glossata</taxon>
        <taxon>Ditrysia</taxon>
        <taxon>Papilionoidea</taxon>
        <taxon>Papilionidae</taxon>
        <taxon>Papilioninae</taxon>
        <taxon>Iphiclides</taxon>
    </lineage>
</organism>
<name>A0ABN8IQ27_9NEOP</name>
<feature type="region of interest" description="Disordered" evidence="2">
    <location>
        <begin position="911"/>
        <end position="930"/>
    </location>
</feature>
<feature type="non-terminal residue" evidence="3">
    <location>
        <position position="930"/>
    </location>
</feature>
<feature type="coiled-coil region" evidence="1">
    <location>
        <begin position="464"/>
        <end position="529"/>
    </location>
</feature>
<feature type="compositionally biased region" description="Basic and acidic residues" evidence="2">
    <location>
        <begin position="919"/>
        <end position="930"/>
    </location>
</feature>
<keyword evidence="1" id="KW-0175">Coiled coil</keyword>
<protein>
    <submittedName>
        <fullName evidence="3">Uncharacterized protein</fullName>
    </submittedName>
</protein>